<sequence>MSLLMDLDILPTLPGSSKSNQSGRKCIPGDKLFATSEGQYRAGNGCYEFHGQIFASLAGYVYVFSKEEEGDSNHVLPTQGSIVTARVESITLKFAKCSIICVGDTLLGHEFNSTLRKEDVRDREKDKVEIYKFVQPGDIILARVLGYGDSQTFLGVFLSIAEEELGAISGRGQNGERLVPLTATVMKSISSEYRENRKVAMVPVNAHSHHFWTPPPPPPRPPPPPANNTSWFTSPEIVPSCSWNTSFSSQNTSNHAPSNSVSTSSSYPPTNSIHFLDSVNQQPFTPSVHYNTIYDNITSNRDRIDLDQKITNYPESVEAIYTSHPKSILTWLAARRIRICANSHPILRRLYLQRPSQGLFTMNWHAKRKNYRKKSNNDDGESDGEYPEMGRNWRCRSLFNARITHEALPSVVVAHKKRMTETEFPIYTNDFYEFDENGGEIESASKPMPSISSSHGYVLLMATHGILMRSPLRRLQMYQKPRNNSLRIVNGKRIYAGMKDCFQFTPEKPVCRAYSVSSSTMVARITSPLMFVPGYCEVNAVKALLPRWRPFCSVETPFGSMCRVQSRHLSSGVMCDIGPHRYYYSTIKEKSKSVDTISHSKSTSCLSEADPSASNKPKWTTQHSAGSMNAGRTRRSAAIRGKNAWSSLLPQKKGSGVSSDVESETVDEPAVKKETPKKTQIPVETVSLYKRTRQQSESQKRARVSGKKPRLSKAEKVNSQAEMSPQSHPVSPTKLPVVVPAAPASPATKKESAPAVVQPKASSPAKLDPLQQQLLPSQCSQTALPHSTAYSMNAGSAAALNKEQLQEIEREVDKHLDGEFDGNDEEEFEQDEGTTNLCSTTLTTRTST</sequence>
<feature type="compositionally biased region" description="Polar residues" evidence="4">
    <location>
        <begin position="601"/>
        <end position="627"/>
    </location>
</feature>
<comment type="subcellular location">
    <subcellularLocation>
        <location evidence="1">Nucleus</location>
        <location evidence="1">Nucleolus</location>
    </subcellularLocation>
</comment>
<dbReference type="GO" id="GO:0000176">
    <property type="term" value="C:nuclear exosome (RNase complex)"/>
    <property type="evidence" value="ECO:0007669"/>
    <property type="project" value="TreeGrafter"/>
</dbReference>
<dbReference type="InterPro" id="IPR019495">
    <property type="entry name" value="EXOSC1_C"/>
</dbReference>
<dbReference type="InterPro" id="IPR039771">
    <property type="entry name" value="Csl4"/>
</dbReference>
<feature type="region of interest" description="Disordered" evidence="4">
    <location>
        <begin position="817"/>
        <end position="848"/>
    </location>
</feature>
<protein>
    <submittedName>
        <fullName evidence="8">Uncharacterized protein</fullName>
    </submittedName>
</protein>
<feature type="compositionally biased region" description="Polar residues" evidence="4">
    <location>
        <begin position="717"/>
        <end position="730"/>
    </location>
</feature>
<feature type="region of interest" description="Disordered" evidence="4">
    <location>
        <begin position="601"/>
        <end position="767"/>
    </location>
</feature>
<dbReference type="SUPFAM" id="SSF110324">
    <property type="entry name" value="Ribosomal L27 protein-like"/>
    <property type="match status" value="1"/>
</dbReference>
<dbReference type="Pfam" id="PF14382">
    <property type="entry name" value="ECR1_N"/>
    <property type="match status" value="1"/>
</dbReference>
<keyword evidence="3" id="KW-0271">Exosome</keyword>
<feature type="compositionally biased region" description="Pro residues" evidence="4">
    <location>
        <begin position="213"/>
        <end position="226"/>
    </location>
</feature>
<dbReference type="AlphaFoldDB" id="A0A915EDZ3"/>
<evidence type="ECO:0000256" key="1">
    <source>
        <dbReference type="ARBA" id="ARBA00004604"/>
    </source>
</evidence>
<evidence type="ECO:0000259" key="5">
    <source>
        <dbReference type="Pfam" id="PF10447"/>
    </source>
</evidence>
<proteinExistence type="predicted"/>
<dbReference type="GO" id="GO:0003723">
    <property type="term" value="F:RNA binding"/>
    <property type="evidence" value="ECO:0007669"/>
    <property type="project" value="InterPro"/>
</dbReference>
<evidence type="ECO:0000259" key="6">
    <source>
        <dbReference type="Pfam" id="PF14382"/>
    </source>
</evidence>
<feature type="compositionally biased region" description="Low complexity" evidence="4">
    <location>
        <begin position="833"/>
        <end position="848"/>
    </location>
</feature>
<dbReference type="PANTHER" id="PTHR12686:SF8">
    <property type="entry name" value="EXOSOME COMPLEX COMPONENT CSL4"/>
    <property type="match status" value="1"/>
</dbReference>
<dbReference type="Gene3D" id="2.40.50.100">
    <property type="match status" value="1"/>
</dbReference>
<dbReference type="Gene3D" id="2.40.50.140">
    <property type="entry name" value="Nucleic acid-binding proteins"/>
    <property type="match status" value="1"/>
</dbReference>
<dbReference type="GO" id="GO:0006396">
    <property type="term" value="P:RNA processing"/>
    <property type="evidence" value="ECO:0007669"/>
    <property type="project" value="InterPro"/>
</dbReference>
<dbReference type="InterPro" id="IPR012340">
    <property type="entry name" value="NA-bd_OB-fold"/>
</dbReference>
<feature type="region of interest" description="Disordered" evidence="4">
    <location>
        <begin position="248"/>
        <end position="267"/>
    </location>
</feature>
<name>A0A915EDZ3_9BILA</name>
<organism evidence="7 8">
    <name type="scientific">Ditylenchus dipsaci</name>
    <dbReference type="NCBI Taxonomy" id="166011"/>
    <lineage>
        <taxon>Eukaryota</taxon>
        <taxon>Metazoa</taxon>
        <taxon>Ecdysozoa</taxon>
        <taxon>Nematoda</taxon>
        <taxon>Chromadorea</taxon>
        <taxon>Rhabditida</taxon>
        <taxon>Tylenchina</taxon>
        <taxon>Tylenchomorpha</taxon>
        <taxon>Sphaerularioidea</taxon>
        <taxon>Anguinidae</taxon>
        <taxon>Anguininae</taxon>
        <taxon>Ditylenchus</taxon>
    </lineage>
</organism>
<feature type="domain" description="Exosome complex component N-terminal" evidence="6">
    <location>
        <begin position="26"/>
        <end position="61"/>
    </location>
</feature>
<feature type="compositionally biased region" description="Basic residues" evidence="4">
    <location>
        <begin position="701"/>
        <end position="711"/>
    </location>
</feature>
<dbReference type="InterPro" id="IPR025721">
    <property type="entry name" value="Exosome_cplx_N_dom"/>
</dbReference>
<evidence type="ECO:0000256" key="4">
    <source>
        <dbReference type="SAM" id="MobiDB-lite"/>
    </source>
</evidence>
<dbReference type="WBParaSite" id="jg5339">
    <property type="protein sequence ID" value="jg5339"/>
    <property type="gene ID" value="jg5339"/>
</dbReference>
<dbReference type="SUPFAM" id="SSF50249">
    <property type="entry name" value="Nucleic acid-binding proteins"/>
    <property type="match status" value="1"/>
</dbReference>
<keyword evidence="7" id="KW-1185">Reference proteome</keyword>
<dbReference type="GO" id="GO:0005730">
    <property type="term" value="C:nucleolus"/>
    <property type="evidence" value="ECO:0007669"/>
    <property type="project" value="UniProtKB-SubCell"/>
</dbReference>
<evidence type="ECO:0000256" key="2">
    <source>
        <dbReference type="ARBA" id="ARBA00022490"/>
    </source>
</evidence>
<accession>A0A915EDZ3</accession>
<dbReference type="PANTHER" id="PTHR12686">
    <property type="entry name" value="3'-5' EXORIBONUCLEASE CSL4-RELATED"/>
    <property type="match status" value="1"/>
</dbReference>
<dbReference type="Pfam" id="PF10447">
    <property type="entry name" value="EXOSC1"/>
    <property type="match status" value="1"/>
</dbReference>
<reference evidence="8" key="1">
    <citation type="submission" date="2022-11" db="UniProtKB">
        <authorList>
            <consortium name="WormBaseParasite"/>
        </authorList>
    </citation>
    <scope>IDENTIFICATION</scope>
</reference>
<feature type="compositionally biased region" description="Low complexity" evidence="4">
    <location>
        <begin position="732"/>
        <end position="747"/>
    </location>
</feature>
<feature type="domain" description="Exosome complex component CSL4 C-terminal" evidence="5">
    <location>
        <begin position="107"/>
        <end position="145"/>
    </location>
</feature>
<feature type="region of interest" description="Disordered" evidence="4">
    <location>
        <begin position="212"/>
        <end position="231"/>
    </location>
</feature>
<evidence type="ECO:0000256" key="3">
    <source>
        <dbReference type="ARBA" id="ARBA00022835"/>
    </source>
</evidence>
<dbReference type="GO" id="GO:0005737">
    <property type="term" value="C:cytoplasm"/>
    <property type="evidence" value="ECO:0007669"/>
    <property type="project" value="TreeGrafter"/>
</dbReference>
<keyword evidence="2" id="KW-0963">Cytoplasm</keyword>
<feature type="compositionally biased region" description="Acidic residues" evidence="4">
    <location>
        <begin position="819"/>
        <end position="832"/>
    </location>
</feature>
<evidence type="ECO:0000313" key="7">
    <source>
        <dbReference type="Proteomes" id="UP000887574"/>
    </source>
</evidence>
<feature type="compositionally biased region" description="Low complexity" evidence="4">
    <location>
        <begin position="253"/>
        <end position="267"/>
    </location>
</feature>
<dbReference type="Proteomes" id="UP000887574">
    <property type="component" value="Unplaced"/>
</dbReference>
<evidence type="ECO:0000313" key="8">
    <source>
        <dbReference type="WBParaSite" id="jg5339"/>
    </source>
</evidence>